<feature type="region of interest" description="Disordered" evidence="6">
    <location>
        <begin position="64"/>
        <end position="83"/>
    </location>
</feature>
<feature type="region of interest" description="Disordered" evidence="6">
    <location>
        <begin position="88"/>
        <end position="118"/>
    </location>
</feature>
<dbReference type="Pfam" id="PF00172">
    <property type="entry name" value="Zn_clus"/>
    <property type="match status" value="1"/>
</dbReference>
<dbReference type="InterPro" id="IPR007219">
    <property type="entry name" value="XnlR_reg_dom"/>
</dbReference>
<keyword evidence="3" id="KW-0805">Transcription regulation</keyword>
<evidence type="ECO:0000313" key="9">
    <source>
        <dbReference type="Proteomes" id="UP000054032"/>
    </source>
</evidence>
<accession>W6Z0C3</accession>
<dbReference type="InterPro" id="IPR036864">
    <property type="entry name" value="Zn2-C6_fun-type_DNA-bd_sf"/>
</dbReference>
<evidence type="ECO:0000256" key="6">
    <source>
        <dbReference type="SAM" id="MobiDB-lite"/>
    </source>
</evidence>
<sequence length="818" mass="91936">MNIHKFASSPTGGTVPGRCRQRATKACFSCAESKLRCEGDKPCRRCNERGLPCRFPQNSRLEQSTRRKSSCSIDKSKPTRPPSEIVVFSGSTNPELQSTSVPSVNSMESDNHSTSSLVDTVNPTELQAASEKINTDSTIGEENSTLSPNIIELQQPSCTAFSAEIDCLSLPDAPGNELGWSWDTINLDILDFGALETQALSATISETDNVSEADRNISMGESAYKQSFLLWTPKEGEDWFTKIADLFPALDEMMSACLSTDSQQHTLVHLQPSTRYRILSLILPLADSANHHRLLSSFPSLKVLEYLLSMELTEHSQETDSWLHVSSFDPNTASTELVIGLIVAGAFRSDNFVYLKFALALHELHRELTIRLFRSDLRNVRLPDPSQSFVFLIQAGLWSGDSRRIEISESLFGMPITMIRRGDFLRLPYPEGISPHSSDNDLDLEEKWRSWVDYESRKRLVLHLLILSTQYSMAFSTPPPLTHADMHTGLPAAQALWNAPSAEAWRAIWLNLGPPPQLKLSTCIEDLNSLSSLGNSVDTKYTALVVLCGLWSNTWQYKERLKARGITPGTAQNKHTFSTQALYQEARESLESFATMHTQWLGPMDPSLVVLHERQLMYLHVFLEDLQLLGGKDGEREARRVLPRLEEWAESRSCRQAMWHAGQILREARRNGDPTLKVSTVLAIYHASLILWSYSIISKEQLSNNPTDYNLQLKHRCPEAFSKEAEILLDGDHTPLVQQFLVSGFGKPCIMHSREGTNGVEHLTIEVIRQPEIMTIFQDLLREKYMTDYQDCPNLVGNLMRLIGKLGQAAELVQSRQS</sequence>
<dbReference type="Gene3D" id="4.10.240.10">
    <property type="entry name" value="Zn(2)-C6 fungal-type DNA-binding domain"/>
    <property type="match status" value="1"/>
</dbReference>
<organism evidence="8 9">
    <name type="scientific">Bipolaris oryzae ATCC 44560</name>
    <dbReference type="NCBI Taxonomy" id="930090"/>
    <lineage>
        <taxon>Eukaryota</taxon>
        <taxon>Fungi</taxon>
        <taxon>Dikarya</taxon>
        <taxon>Ascomycota</taxon>
        <taxon>Pezizomycotina</taxon>
        <taxon>Dothideomycetes</taxon>
        <taxon>Pleosporomycetidae</taxon>
        <taxon>Pleosporales</taxon>
        <taxon>Pleosporineae</taxon>
        <taxon>Pleosporaceae</taxon>
        <taxon>Bipolaris</taxon>
    </lineage>
</organism>
<dbReference type="CDD" id="cd00067">
    <property type="entry name" value="GAL4"/>
    <property type="match status" value="1"/>
</dbReference>
<dbReference type="HOGENOM" id="CLU_003487_2_1_1"/>
<evidence type="ECO:0000313" key="8">
    <source>
        <dbReference type="EMBL" id="EUC43355.1"/>
    </source>
</evidence>
<name>W6Z0C3_COCMI</name>
<dbReference type="PROSITE" id="PS00463">
    <property type="entry name" value="ZN2_CY6_FUNGAL_1"/>
    <property type="match status" value="1"/>
</dbReference>
<keyword evidence="9" id="KW-1185">Reference proteome</keyword>
<gene>
    <name evidence="8" type="ORF">COCMIDRAFT_101109</name>
</gene>
<dbReference type="GO" id="GO:0000981">
    <property type="term" value="F:DNA-binding transcription factor activity, RNA polymerase II-specific"/>
    <property type="evidence" value="ECO:0007669"/>
    <property type="project" value="InterPro"/>
</dbReference>
<keyword evidence="5" id="KW-0539">Nucleus</keyword>
<protein>
    <recommendedName>
        <fullName evidence="7">Zn(2)-C6 fungal-type domain-containing protein</fullName>
    </recommendedName>
</protein>
<dbReference type="eggNOG" id="KOG1721">
    <property type="taxonomic scope" value="Eukaryota"/>
</dbReference>
<dbReference type="AlphaFoldDB" id="W6Z0C3"/>
<dbReference type="PANTHER" id="PTHR47660">
    <property type="entry name" value="TRANSCRIPTION FACTOR WITH C2H2 AND ZN(2)-CYS(6) DNA BINDING DOMAIN (EUROFUNG)-RELATED-RELATED"/>
    <property type="match status" value="1"/>
</dbReference>
<dbReference type="GO" id="GO:0006351">
    <property type="term" value="P:DNA-templated transcription"/>
    <property type="evidence" value="ECO:0007669"/>
    <property type="project" value="InterPro"/>
</dbReference>
<dbReference type="InterPro" id="IPR001138">
    <property type="entry name" value="Zn2Cys6_DnaBD"/>
</dbReference>
<reference evidence="8 9" key="1">
    <citation type="journal article" date="2013" name="PLoS Genet.">
        <title>Comparative genome structure, secondary metabolite, and effector coding capacity across Cochliobolus pathogens.</title>
        <authorList>
            <person name="Condon B.J."/>
            <person name="Leng Y."/>
            <person name="Wu D."/>
            <person name="Bushley K.E."/>
            <person name="Ohm R.A."/>
            <person name="Otillar R."/>
            <person name="Martin J."/>
            <person name="Schackwitz W."/>
            <person name="Grimwood J."/>
            <person name="MohdZainudin N."/>
            <person name="Xue C."/>
            <person name="Wang R."/>
            <person name="Manning V.A."/>
            <person name="Dhillon B."/>
            <person name="Tu Z.J."/>
            <person name="Steffenson B.J."/>
            <person name="Salamov A."/>
            <person name="Sun H."/>
            <person name="Lowry S."/>
            <person name="LaButti K."/>
            <person name="Han J."/>
            <person name="Copeland A."/>
            <person name="Lindquist E."/>
            <person name="Barry K."/>
            <person name="Schmutz J."/>
            <person name="Baker S.E."/>
            <person name="Ciuffetti L.M."/>
            <person name="Grigoriev I.V."/>
            <person name="Zhong S."/>
            <person name="Turgeon B.G."/>
        </authorList>
    </citation>
    <scope>NUCLEOTIDE SEQUENCE [LARGE SCALE GENOMIC DNA]</scope>
    <source>
        <strain evidence="8 9">ATCC 44560</strain>
    </source>
</reference>
<proteinExistence type="predicted"/>
<dbReference type="GeneID" id="19117807"/>
<dbReference type="GO" id="GO:0003677">
    <property type="term" value="F:DNA binding"/>
    <property type="evidence" value="ECO:0007669"/>
    <property type="project" value="InterPro"/>
</dbReference>
<dbReference type="SMART" id="SM00066">
    <property type="entry name" value="GAL4"/>
    <property type="match status" value="1"/>
</dbReference>
<keyword evidence="2" id="KW-0862">Zinc</keyword>
<dbReference type="GO" id="GO:0008270">
    <property type="term" value="F:zinc ion binding"/>
    <property type="evidence" value="ECO:0007669"/>
    <property type="project" value="InterPro"/>
</dbReference>
<keyword evidence="1" id="KW-0479">Metal-binding</keyword>
<dbReference type="EMBL" id="KI964032">
    <property type="protein sequence ID" value="EUC43355.1"/>
    <property type="molecule type" value="Genomic_DNA"/>
</dbReference>
<dbReference type="RefSeq" id="XP_007690151.1">
    <property type="nucleotide sequence ID" value="XM_007691961.1"/>
</dbReference>
<feature type="domain" description="Zn(2)-C6 fungal-type" evidence="7">
    <location>
        <begin position="26"/>
        <end position="55"/>
    </location>
</feature>
<dbReference type="KEGG" id="bor:COCMIDRAFT_101109"/>
<evidence type="ECO:0000259" key="7">
    <source>
        <dbReference type="PROSITE" id="PS50048"/>
    </source>
</evidence>
<dbReference type="PANTHER" id="PTHR47660:SF2">
    <property type="entry name" value="TRANSCRIPTION FACTOR WITH C2H2 AND ZN(2)-CYS(6) DNA BINDING DOMAIN (EUROFUNG)"/>
    <property type="match status" value="1"/>
</dbReference>
<evidence type="ECO:0000256" key="5">
    <source>
        <dbReference type="ARBA" id="ARBA00023242"/>
    </source>
</evidence>
<dbReference type="PROSITE" id="PS50048">
    <property type="entry name" value="ZN2_CY6_FUNGAL_2"/>
    <property type="match status" value="1"/>
</dbReference>
<evidence type="ECO:0000256" key="2">
    <source>
        <dbReference type="ARBA" id="ARBA00022833"/>
    </source>
</evidence>
<dbReference type="OrthoDB" id="40579at2759"/>
<evidence type="ECO:0000256" key="3">
    <source>
        <dbReference type="ARBA" id="ARBA00023015"/>
    </source>
</evidence>
<evidence type="ECO:0000256" key="1">
    <source>
        <dbReference type="ARBA" id="ARBA00022723"/>
    </source>
</evidence>
<dbReference type="Proteomes" id="UP000054032">
    <property type="component" value="Unassembled WGS sequence"/>
</dbReference>
<feature type="compositionally biased region" description="Polar residues" evidence="6">
    <location>
        <begin position="89"/>
        <end position="118"/>
    </location>
</feature>
<dbReference type="Pfam" id="PF04082">
    <property type="entry name" value="Fungal_trans"/>
    <property type="match status" value="1"/>
</dbReference>
<dbReference type="SUPFAM" id="SSF57701">
    <property type="entry name" value="Zn2/Cys6 DNA-binding domain"/>
    <property type="match status" value="1"/>
</dbReference>
<evidence type="ECO:0000256" key="4">
    <source>
        <dbReference type="ARBA" id="ARBA00023163"/>
    </source>
</evidence>
<keyword evidence="4" id="KW-0804">Transcription</keyword>